<evidence type="ECO:0000313" key="2">
    <source>
        <dbReference type="EMBL" id="MDG4475801.1"/>
    </source>
</evidence>
<evidence type="ECO:0008006" key="4">
    <source>
        <dbReference type="Google" id="ProtNLM"/>
    </source>
</evidence>
<reference evidence="2" key="2">
    <citation type="submission" date="2022-10" db="EMBL/GenBank/DDBJ databases">
        <authorList>
            <person name="Aronson H.S."/>
        </authorList>
    </citation>
    <scope>NUCLEOTIDE SEQUENCE</scope>
    <source>
        <strain evidence="2">RS19-109</strain>
    </source>
</reference>
<accession>A0A9X4MEK0</accession>
<name>A0A9X4MEK0_9BACT</name>
<proteinExistence type="predicted"/>
<comment type="caution">
    <text evidence="2">The sequence shown here is derived from an EMBL/GenBank/DDBJ whole genome shotgun (WGS) entry which is preliminary data.</text>
</comment>
<dbReference type="EMBL" id="JAPHEH010000001">
    <property type="protein sequence ID" value="MDG4475801.1"/>
    <property type="molecule type" value="Genomic_DNA"/>
</dbReference>
<dbReference type="AlphaFoldDB" id="A0A9X4MEK0"/>
<dbReference type="RefSeq" id="WP_307632775.1">
    <property type="nucleotide sequence ID" value="NZ_JAPHEH010000001.1"/>
</dbReference>
<feature type="signal peptide" evidence="1">
    <location>
        <begin position="1"/>
        <end position="23"/>
    </location>
</feature>
<keyword evidence="1" id="KW-0732">Signal</keyword>
<evidence type="ECO:0000313" key="3">
    <source>
        <dbReference type="Proteomes" id="UP001154240"/>
    </source>
</evidence>
<keyword evidence="3" id="KW-1185">Reference proteome</keyword>
<evidence type="ECO:0000256" key="1">
    <source>
        <dbReference type="SAM" id="SignalP"/>
    </source>
</evidence>
<gene>
    <name evidence="2" type="ORF">OLX77_06475</name>
</gene>
<dbReference type="Proteomes" id="UP001154240">
    <property type="component" value="Unassembled WGS sequence"/>
</dbReference>
<organism evidence="2 3">
    <name type="scientific">Thiovibrio frasassiensis</name>
    <dbReference type="NCBI Taxonomy" id="2984131"/>
    <lineage>
        <taxon>Bacteria</taxon>
        <taxon>Pseudomonadati</taxon>
        <taxon>Thermodesulfobacteriota</taxon>
        <taxon>Desulfobulbia</taxon>
        <taxon>Desulfobulbales</taxon>
        <taxon>Thiovibrionaceae</taxon>
        <taxon>Thiovibrio</taxon>
    </lineage>
</organism>
<sequence>MRKNLTQLITALLFLALAVGVQAMEHGAADHNAMAGMDMDMGGDQIMLPAATVKGVKGSAHLLDTSKAMAQAGMAMTHHLMITFTDVATGKPIRTGVVAVKVVDPVGKKTAAMKMMAMEESFGADVALSQKGKYVFEVGTKLGNGENRQFLFEYLVK</sequence>
<protein>
    <recommendedName>
        <fullName evidence="4">YtkA-like domain-containing protein</fullName>
    </recommendedName>
</protein>
<feature type="chain" id="PRO_5040797826" description="YtkA-like domain-containing protein" evidence="1">
    <location>
        <begin position="24"/>
        <end position="157"/>
    </location>
</feature>
<reference evidence="2" key="1">
    <citation type="journal article" date="2022" name="bioRxiv">
        <title>Thiovibrio frasassiensisgen. nov., sp. nov., an autotrophic, elemental sulfur disproportionating bacterium isolated from sulfidic karst sediment, and proposal of Thiovibrionaceae fam. nov.</title>
        <authorList>
            <person name="Aronson H."/>
            <person name="Thomas C."/>
            <person name="Bhattacharyya M."/>
            <person name="Eckstein S."/>
            <person name="Jensen S."/>
            <person name="Barco R."/>
            <person name="Macalady J."/>
            <person name="Amend J."/>
        </authorList>
    </citation>
    <scope>NUCLEOTIDE SEQUENCE</scope>
    <source>
        <strain evidence="2">RS19-109</strain>
    </source>
</reference>